<proteinExistence type="predicted"/>
<reference evidence="2" key="1">
    <citation type="submission" date="2021-06" db="EMBL/GenBank/DDBJ databases">
        <title>Vibrio nov. sp., novel gut bacterium isolated from Yellow Sea oyster.</title>
        <authorList>
            <person name="Muhammad N."/>
            <person name="Nguyen T.H."/>
            <person name="Lee Y.-J."/>
            <person name="Ko J."/>
            <person name="Kim S.-G."/>
        </authorList>
    </citation>
    <scope>NUCLEOTIDE SEQUENCE</scope>
    <source>
        <strain evidence="2">OG9-811</strain>
    </source>
</reference>
<gene>
    <name evidence="2" type="ORF">KNV97_13695</name>
</gene>
<accession>A0A975YPW3</accession>
<dbReference type="AlphaFoldDB" id="A0A975YPW3"/>
<evidence type="ECO:0000313" key="3">
    <source>
        <dbReference type="Proteomes" id="UP000694232"/>
    </source>
</evidence>
<keyword evidence="3" id="KW-1185">Reference proteome</keyword>
<organism evidence="2 3">
    <name type="scientific">Vibrio ostreae</name>
    <dbReference type="NCBI Taxonomy" id="2841925"/>
    <lineage>
        <taxon>Bacteria</taxon>
        <taxon>Pseudomonadati</taxon>
        <taxon>Pseudomonadota</taxon>
        <taxon>Gammaproteobacteria</taxon>
        <taxon>Vibrionales</taxon>
        <taxon>Vibrionaceae</taxon>
        <taxon>Vibrio</taxon>
    </lineage>
</organism>
<evidence type="ECO:0000256" key="1">
    <source>
        <dbReference type="SAM" id="MobiDB-lite"/>
    </source>
</evidence>
<protein>
    <submittedName>
        <fullName evidence="2">Uncharacterized protein</fullName>
    </submittedName>
</protein>
<dbReference type="KEGG" id="vos:KNV97_13695"/>
<dbReference type="RefSeq" id="WP_218563379.1">
    <property type="nucleotide sequence ID" value="NZ_CP076643.1"/>
</dbReference>
<dbReference type="Proteomes" id="UP000694232">
    <property type="component" value="Chromosome 1"/>
</dbReference>
<dbReference type="EMBL" id="CP076643">
    <property type="protein sequence ID" value="QXO19233.1"/>
    <property type="molecule type" value="Genomic_DNA"/>
</dbReference>
<feature type="compositionally biased region" description="Polar residues" evidence="1">
    <location>
        <begin position="1"/>
        <end position="17"/>
    </location>
</feature>
<evidence type="ECO:0000313" key="2">
    <source>
        <dbReference type="EMBL" id="QXO19233.1"/>
    </source>
</evidence>
<sequence>MNSQLARNLQQPTTHQTPPAHESIAACKSLFNGSATRCQLQDMFNKLPDKSRGLVLIAGGLPARDYARQFESFDDLELHKIRLGMQYLKDMTVEFDSKLGDVRRLKHYQFSHTH</sequence>
<name>A0A975YPW3_9VIBR</name>
<feature type="region of interest" description="Disordered" evidence="1">
    <location>
        <begin position="1"/>
        <end position="21"/>
    </location>
</feature>